<gene>
    <name evidence="2" type="primary">glgP</name>
    <name evidence="2" type="ORF">DDT42_00583</name>
</gene>
<evidence type="ECO:0000313" key="3">
    <source>
        <dbReference type="Proteomes" id="UP000811545"/>
    </source>
</evidence>
<dbReference type="InterPro" id="IPR052182">
    <property type="entry name" value="Glycogen/Maltodextrin_Phosph"/>
</dbReference>
<organism evidence="2 3">
    <name type="scientific">Psychracetigena formicireducens</name>
    <dbReference type="NCBI Taxonomy" id="2986056"/>
    <lineage>
        <taxon>Bacteria</taxon>
        <taxon>Bacillati</taxon>
        <taxon>Candidatus Lithacetigenota</taxon>
        <taxon>Candidatus Psychracetigena</taxon>
    </lineage>
</organism>
<keyword evidence="2" id="KW-0328">Glycosyltransferase</keyword>
<dbReference type="AlphaFoldDB" id="A0A9E2F5V4"/>
<dbReference type="Pfam" id="PF00343">
    <property type="entry name" value="Phosphorylase"/>
    <property type="match status" value="1"/>
</dbReference>
<dbReference type="EMBL" id="QLTW01000019">
    <property type="protein sequence ID" value="MBT9144735.1"/>
    <property type="molecule type" value="Genomic_DNA"/>
</dbReference>
<dbReference type="GO" id="GO:0005975">
    <property type="term" value="P:carbohydrate metabolic process"/>
    <property type="evidence" value="ECO:0007669"/>
    <property type="project" value="InterPro"/>
</dbReference>
<reference evidence="2 3" key="1">
    <citation type="journal article" date="2021" name="bioRxiv">
        <title>Unique metabolic strategies in Hadean analogues reveal hints for primordial physiology.</title>
        <authorList>
            <person name="Nobu M.K."/>
            <person name="Nakai R."/>
            <person name="Tamazawa S."/>
            <person name="Mori H."/>
            <person name="Toyoda A."/>
            <person name="Ijiri A."/>
            <person name="Suzuki S."/>
            <person name="Kurokawa K."/>
            <person name="Kamagata Y."/>
            <person name="Tamaki H."/>
        </authorList>
    </citation>
    <scope>NUCLEOTIDE SEQUENCE [LARGE SCALE GENOMIC DNA]</scope>
    <source>
        <strain evidence="2">BS525</strain>
    </source>
</reference>
<name>A0A9E2F5V4_PSYF1</name>
<dbReference type="GO" id="GO:0030170">
    <property type="term" value="F:pyridoxal phosphate binding"/>
    <property type="evidence" value="ECO:0007669"/>
    <property type="project" value="InterPro"/>
</dbReference>
<dbReference type="InterPro" id="IPR000811">
    <property type="entry name" value="Glyco_trans_35"/>
</dbReference>
<dbReference type="Proteomes" id="UP000811545">
    <property type="component" value="Unassembled WGS sequence"/>
</dbReference>
<dbReference type="PANTHER" id="PTHR42655:SF1">
    <property type="entry name" value="GLYCOGEN PHOSPHORYLASE"/>
    <property type="match status" value="1"/>
</dbReference>
<sequence length="572" mass="65824">MNDKFNTTILNKSKIAYFSMEIGIESSISTYAGGLGVLAGDTVKTAADLRLPFIAVTLISNKGYFKQHIAADGNQYELSQEWSPAEKMELLPITTSVIIEGREVKIKSWLYSARSVLGHEVPILFLDTNVLDNHVEDREITSYLYGRDRNYRLKQEIVLGIGGVKILKALNLNIEKYHMNEGHSSFLALELLKMNDMNIDKIRDLCVFTTHTPIEAGHDKFDYQMVQNNLGDYLPIDEIKKLGGNDYLNMTLLALNLSNYVNGVAKKHREVTKNMFPGYDIHSITNGIHSYSWSAKSFRALYDKYIPGWIREPELLFKVDLIPDGEIWKAHLDSKRELIDYVNQNHQVQMDYDTFTIGFARRATAYKRANLIFTDLERLKRINKENKIQIIFSGKAHKMDDSGKSIIKEIMQKINNLKEEIAIVYLEDYNLNLAAKMVAGVDLWLNTPQKPLEASGTSGMKAAHNGVVNFSVLDGWWIEGWMEGITGYSIGYHPEVIVTLEESFRKEIEDLYSKLEYIILPMFYYKRYEWIKVMKNSIGKISHYFNSHRMVNRYLIEAYLNNSKNSNYQTIK</sequence>
<proteinExistence type="inferred from homology"/>
<evidence type="ECO:0000256" key="1">
    <source>
        <dbReference type="ARBA" id="ARBA00006047"/>
    </source>
</evidence>
<evidence type="ECO:0000313" key="2">
    <source>
        <dbReference type="EMBL" id="MBT9144735.1"/>
    </source>
</evidence>
<comment type="similarity">
    <text evidence="1">Belongs to the glycogen phosphorylase family.</text>
</comment>
<dbReference type="Gene3D" id="3.40.50.2000">
    <property type="entry name" value="Glycogen Phosphorylase B"/>
    <property type="match status" value="2"/>
</dbReference>
<accession>A0A9E2F5V4</accession>
<keyword evidence="2" id="KW-0808">Transferase</keyword>
<comment type="caution">
    <text evidence="2">The sequence shown here is derived from an EMBL/GenBank/DDBJ whole genome shotgun (WGS) entry which is preliminary data.</text>
</comment>
<protein>
    <submittedName>
        <fullName evidence="2">Glycogen phosphorylase</fullName>
        <ecNumber evidence="2">2.4.1.1</ecNumber>
    </submittedName>
</protein>
<dbReference type="EC" id="2.4.1.1" evidence="2"/>
<dbReference type="NCBIfam" id="TIGR02094">
    <property type="entry name" value="more_P_ylases"/>
    <property type="match status" value="1"/>
</dbReference>
<dbReference type="PANTHER" id="PTHR42655">
    <property type="entry name" value="GLYCOGEN PHOSPHORYLASE"/>
    <property type="match status" value="1"/>
</dbReference>
<dbReference type="InterPro" id="IPR011834">
    <property type="entry name" value="Agluc_phsphrylas"/>
</dbReference>
<dbReference type="SUPFAM" id="SSF53756">
    <property type="entry name" value="UDP-Glycosyltransferase/glycogen phosphorylase"/>
    <property type="match status" value="1"/>
</dbReference>
<dbReference type="GO" id="GO:0008184">
    <property type="term" value="F:glycogen phosphorylase activity"/>
    <property type="evidence" value="ECO:0007669"/>
    <property type="project" value="InterPro"/>
</dbReference>